<sequence length="69" mass="8157">MSSRTRHSFQYLYPLRYFARLYLNTFRGEPAITWFDWHITPNHRSSERIATHIGSDLQPTLVGFHPAHG</sequence>
<comment type="caution">
    <text evidence="1">The sequence shown here is derived from an EMBL/GenBank/DDBJ whole genome shotgun (WGS) entry which is preliminary data.</text>
</comment>
<reference evidence="1 2" key="1">
    <citation type="submission" date="2015-05" db="EMBL/GenBank/DDBJ databases">
        <title>Critical biogeochemical functions in the subsurface are associated with bacteria from new phyla and little studied lineages.</title>
        <authorList>
            <person name="Hug L.A."/>
            <person name="Thomas B.C."/>
            <person name="Sharon I."/>
            <person name="Brown C.T."/>
            <person name="Sharma R."/>
            <person name="Hettich R.L."/>
            <person name="Wilkins M.J."/>
            <person name="Williams K.H."/>
            <person name="Singh A."/>
            <person name="Banfield J.F."/>
        </authorList>
    </citation>
    <scope>NUCLEOTIDE SEQUENCE [LARGE SCALE GENOMIC DNA]</scope>
    <source>
        <strain evidence="1">CSP1-7</strain>
    </source>
</reference>
<protein>
    <submittedName>
        <fullName evidence="1">Uncharacterized protein</fullName>
    </submittedName>
</protein>
<evidence type="ECO:0000313" key="1">
    <source>
        <dbReference type="EMBL" id="KRT67739.1"/>
    </source>
</evidence>
<dbReference type="Proteomes" id="UP000051297">
    <property type="component" value="Unassembled WGS sequence"/>
</dbReference>
<dbReference type="AlphaFoldDB" id="A0A0T5ZY87"/>
<dbReference type="EMBL" id="LDXK01000001">
    <property type="protein sequence ID" value="KRT67739.1"/>
    <property type="molecule type" value="Genomic_DNA"/>
</dbReference>
<name>A0A0T5ZY87_UNCKA</name>
<evidence type="ECO:0000313" key="2">
    <source>
        <dbReference type="Proteomes" id="UP000051297"/>
    </source>
</evidence>
<gene>
    <name evidence="1" type="ORF">XU08_C0001G0148</name>
</gene>
<proteinExistence type="predicted"/>
<organism evidence="1 2">
    <name type="scientific">candidate division WWE3 bacterium CSP1-7</name>
    <dbReference type="NCBI Taxonomy" id="1576480"/>
    <lineage>
        <taxon>Bacteria</taxon>
        <taxon>Katanobacteria</taxon>
    </lineage>
</organism>
<accession>A0A0T5ZY87</accession>